<dbReference type="GO" id="GO:0000166">
    <property type="term" value="F:nucleotide binding"/>
    <property type="evidence" value="ECO:0007669"/>
    <property type="project" value="InterPro"/>
</dbReference>
<evidence type="ECO:0000256" key="3">
    <source>
        <dbReference type="ARBA" id="ARBA00022695"/>
    </source>
</evidence>
<dbReference type="InterPro" id="IPR050240">
    <property type="entry name" value="DNA_pol_type-B"/>
</dbReference>
<dbReference type="EMBL" id="PQFF01000036">
    <property type="protein sequence ID" value="RHZ87231.1"/>
    <property type="molecule type" value="Genomic_DNA"/>
</dbReference>
<protein>
    <recommendedName>
        <fullName evidence="7">DNA polymerase</fullName>
        <ecNumber evidence="7">2.7.7.7</ecNumber>
    </recommendedName>
</protein>
<dbReference type="SMART" id="SM00486">
    <property type="entry name" value="POLBc"/>
    <property type="match status" value="1"/>
</dbReference>
<evidence type="ECO:0000256" key="4">
    <source>
        <dbReference type="ARBA" id="ARBA00022932"/>
    </source>
</evidence>
<reference evidence="9 10" key="1">
    <citation type="submission" date="2018-08" db="EMBL/GenBank/DDBJ databases">
        <title>Genome and evolution of the arbuscular mycorrhizal fungus Diversispora epigaea (formerly Glomus versiforme) and its bacterial endosymbionts.</title>
        <authorList>
            <person name="Sun X."/>
            <person name="Fei Z."/>
            <person name="Harrison M."/>
        </authorList>
    </citation>
    <scope>NUCLEOTIDE SEQUENCE [LARGE SCALE GENOMIC DNA]</scope>
    <source>
        <strain evidence="9 10">IT104</strain>
    </source>
</reference>
<evidence type="ECO:0000256" key="7">
    <source>
        <dbReference type="RuleBase" id="RU000442"/>
    </source>
</evidence>
<evidence type="ECO:0000313" key="10">
    <source>
        <dbReference type="Proteomes" id="UP000266861"/>
    </source>
</evidence>
<keyword evidence="10" id="KW-1185">Reference proteome</keyword>
<keyword evidence="2 7" id="KW-0808">Transferase</keyword>
<evidence type="ECO:0000256" key="1">
    <source>
        <dbReference type="ARBA" id="ARBA00005755"/>
    </source>
</evidence>
<dbReference type="PANTHER" id="PTHR10322">
    <property type="entry name" value="DNA POLYMERASE CATALYTIC SUBUNIT"/>
    <property type="match status" value="1"/>
</dbReference>
<dbReference type="InterPro" id="IPR006172">
    <property type="entry name" value="DNA-dir_DNA_pol_B"/>
</dbReference>
<dbReference type="GO" id="GO:0006261">
    <property type="term" value="P:DNA-templated DNA replication"/>
    <property type="evidence" value="ECO:0007669"/>
    <property type="project" value="TreeGrafter"/>
</dbReference>
<evidence type="ECO:0000313" key="9">
    <source>
        <dbReference type="EMBL" id="RHZ87231.1"/>
    </source>
</evidence>
<dbReference type="EC" id="2.7.7.7" evidence="7"/>
<dbReference type="STRING" id="1348612.A0A397JGT0"/>
<dbReference type="InterPro" id="IPR036397">
    <property type="entry name" value="RNaseH_sf"/>
</dbReference>
<dbReference type="PRINTS" id="PR00106">
    <property type="entry name" value="DNAPOLB"/>
</dbReference>
<keyword evidence="4 7" id="KW-0239">DNA-directed DNA polymerase</keyword>
<dbReference type="Gene3D" id="1.10.132.60">
    <property type="entry name" value="DNA polymerase family B, C-terminal domain"/>
    <property type="match status" value="1"/>
</dbReference>
<dbReference type="InterPro" id="IPR017964">
    <property type="entry name" value="DNA-dir_DNA_pol_B_CS"/>
</dbReference>
<evidence type="ECO:0000256" key="2">
    <source>
        <dbReference type="ARBA" id="ARBA00022679"/>
    </source>
</evidence>
<dbReference type="AlphaFoldDB" id="A0A397JGT0"/>
<dbReference type="SUPFAM" id="SSF53098">
    <property type="entry name" value="Ribonuclease H-like"/>
    <property type="match status" value="1"/>
</dbReference>
<dbReference type="GO" id="GO:0003887">
    <property type="term" value="F:DNA-directed DNA polymerase activity"/>
    <property type="evidence" value="ECO:0007669"/>
    <property type="project" value="UniProtKB-KW"/>
</dbReference>
<comment type="catalytic activity">
    <reaction evidence="6 7">
        <text>DNA(n) + a 2'-deoxyribonucleoside 5'-triphosphate = DNA(n+1) + diphosphate</text>
        <dbReference type="Rhea" id="RHEA:22508"/>
        <dbReference type="Rhea" id="RHEA-COMP:17339"/>
        <dbReference type="Rhea" id="RHEA-COMP:17340"/>
        <dbReference type="ChEBI" id="CHEBI:33019"/>
        <dbReference type="ChEBI" id="CHEBI:61560"/>
        <dbReference type="ChEBI" id="CHEBI:173112"/>
        <dbReference type="EC" id="2.7.7.7"/>
    </reaction>
</comment>
<keyword evidence="3 7" id="KW-0548">Nucleotidyltransferase</keyword>
<evidence type="ECO:0000256" key="6">
    <source>
        <dbReference type="ARBA" id="ARBA00049244"/>
    </source>
</evidence>
<dbReference type="Gene3D" id="3.90.1600.10">
    <property type="entry name" value="Palm domain of DNA polymerase"/>
    <property type="match status" value="1"/>
</dbReference>
<dbReference type="InterPro" id="IPR006134">
    <property type="entry name" value="DNA-dir_DNA_pol_B_multi_dom"/>
</dbReference>
<dbReference type="InterPro" id="IPR042087">
    <property type="entry name" value="DNA_pol_B_thumb"/>
</dbReference>
<dbReference type="SUPFAM" id="SSF56672">
    <property type="entry name" value="DNA/RNA polymerases"/>
    <property type="match status" value="1"/>
</dbReference>
<dbReference type="PROSITE" id="PS00116">
    <property type="entry name" value="DNA_POLYMERASE_B"/>
    <property type="match status" value="1"/>
</dbReference>
<sequence length="877" mass="102286">MIFKNLNILEWVWKRISGGLYRKNVEEILHYDYYGEIGETSKNGFYSKPQTYIQKNDDDDYYKEEEFKRKAIEIKIDADQNFKSTFLKIPGCVPINVRVSFMKLYPQSKVEKHSSLNFYLQECGLVNKIDMPIPTMNKIYEIANVEGMHKVAEYCIKDALSCQELMVAHNVINEYREVASIAHISLFNSHYHANGMKVRNLLGGYAFKCDVVFNTRVCKNIEKGKYRDAYIFPPKKGIESKRPVTGLDFASLYPSLMMAYNLSPEKIILNREDADIVRAKGYDLYEIEFPFNNRILNVCSIEKKCKNVPDSLNSEYSSICFDYNCLDSKQKAIKIFMNTFYGEAGNSKSPLFLRVLAGGVTTAGQYIIKFVTEYVTKKGFGIKYGDTDSLYLISSDKYYKECDLTYNNGKGVISKLEYWTKIVEIIMEVMKKLRNDVNTFLKLKTGSNHLKMAYEEVLFPVCFTGKKKYFGIEHKDKPNFGSTENLFIKGINTVKQGKSQLFRTIGDRIMKGAMNINNTRSLHEIVENVLKEAITNPNQWNFDQFIETVVWKPDKNNIRVQHFIKRIRKKYENKIPDPGERFSYVVVQLNKIFDLASIKLKPGKADQMEFIDVAKEQGKNIDLCHYFENTIKALCARFIMYDKKYEPLSTDKIMKITDLDEKYKQIDSYAQEKAKKWFESYIKEINVINGIDSKMISNRGYAYKCAYKEVVKEARVMLSKMIENVYEALQGNCINYEHFICGDPISRIWKNLVKYIETIKRRELDIKKGVRIEILIASDIINSIHSNLAKYIDTVAKIAMKYDLFFQKLVYHMRYKEHIKISDKIGFFETMRKKEIISEESTLPYISEADRLILESFQKTWNESVNIFYTSCEVKMC</sequence>
<keyword evidence="7" id="KW-0235">DNA replication</keyword>
<dbReference type="PANTHER" id="PTHR10322:SF23">
    <property type="entry name" value="DNA POLYMERASE DELTA CATALYTIC SUBUNIT"/>
    <property type="match status" value="1"/>
</dbReference>
<dbReference type="InterPro" id="IPR043502">
    <property type="entry name" value="DNA/RNA_pol_sf"/>
</dbReference>
<accession>A0A397JGT0</accession>
<comment type="caution">
    <text evidence="9">The sequence shown here is derived from an EMBL/GenBank/DDBJ whole genome shotgun (WGS) entry which is preliminary data.</text>
</comment>
<feature type="domain" description="DNA-directed DNA polymerase family B multifunctional" evidence="8">
    <location>
        <begin position="219"/>
        <end position="635"/>
    </location>
</feature>
<dbReference type="OrthoDB" id="6755010at2759"/>
<evidence type="ECO:0000259" key="8">
    <source>
        <dbReference type="Pfam" id="PF00136"/>
    </source>
</evidence>
<dbReference type="GO" id="GO:0003677">
    <property type="term" value="F:DNA binding"/>
    <property type="evidence" value="ECO:0007669"/>
    <property type="project" value="UniProtKB-KW"/>
</dbReference>
<dbReference type="InterPro" id="IPR012337">
    <property type="entry name" value="RNaseH-like_sf"/>
</dbReference>
<dbReference type="Pfam" id="PF00136">
    <property type="entry name" value="DNA_pol_B"/>
    <property type="match status" value="1"/>
</dbReference>
<dbReference type="Gene3D" id="3.30.420.10">
    <property type="entry name" value="Ribonuclease H-like superfamily/Ribonuclease H"/>
    <property type="match status" value="1"/>
</dbReference>
<evidence type="ECO:0000256" key="5">
    <source>
        <dbReference type="ARBA" id="ARBA00023125"/>
    </source>
</evidence>
<comment type="similarity">
    <text evidence="1 7">Belongs to the DNA polymerase type-B family.</text>
</comment>
<keyword evidence="5 7" id="KW-0238">DNA-binding</keyword>
<dbReference type="Proteomes" id="UP000266861">
    <property type="component" value="Unassembled WGS sequence"/>
</dbReference>
<proteinExistence type="inferred from homology"/>
<gene>
    <name evidence="9" type="ORF">Glove_38g89</name>
</gene>
<name>A0A397JGT0_9GLOM</name>
<organism evidence="9 10">
    <name type="scientific">Diversispora epigaea</name>
    <dbReference type="NCBI Taxonomy" id="1348612"/>
    <lineage>
        <taxon>Eukaryota</taxon>
        <taxon>Fungi</taxon>
        <taxon>Fungi incertae sedis</taxon>
        <taxon>Mucoromycota</taxon>
        <taxon>Glomeromycotina</taxon>
        <taxon>Glomeromycetes</taxon>
        <taxon>Diversisporales</taxon>
        <taxon>Diversisporaceae</taxon>
        <taxon>Diversispora</taxon>
    </lineage>
</organism>
<dbReference type="InterPro" id="IPR023211">
    <property type="entry name" value="DNA_pol_palm_dom_sf"/>
</dbReference>